<evidence type="ECO:0000313" key="1">
    <source>
        <dbReference type="EMBL" id="WMB74826.1"/>
    </source>
</evidence>
<dbReference type="SUPFAM" id="SSF47413">
    <property type="entry name" value="lambda repressor-like DNA-binding domains"/>
    <property type="match status" value="1"/>
</dbReference>
<dbReference type="AlphaFoldDB" id="A0AA50Q819"/>
<reference evidence="1" key="1">
    <citation type="submission" date="2023-08" db="EMBL/GenBank/DDBJ databases">
        <title>Complete genome sequence of Shewanella oncorhynchi Z-P2, a siderophore putrebactin-producing bacterium.</title>
        <authorList>
            <person name="Zhang Y."/>
        </authorList>
    </citation>
    <scope>NUCLEOTIDE SEQUENCE</scope>
    <source>
        <strain evidence="1">Z-P2</strain>
    </source>
</reference>
<dbReference type="Proteomes" id="UP001236800">
    <property type="component" value="Chromosome"/>
</dbReference>
<accession>A0AA50Q819</accession>
<dbReference type="KEGG" id="sog:RA178_09605"/>
<dbReference type="InterPro" id="IPR010982">
    <property type="entry name" value="Lambda_DNA-bd_dom_sf"/>
</dbReference>
<gene>
    <name evidence="1" type="ORF">RA178_09605</name>
</gene>
<dbReference type="GO" id="GO:0003677">
    <property type="term" value="F:DNA binding"/>
    <property type="evidence" value="ECO:0007669"/>
    <property type="project" value="InterPro"/>
</dbReference>
<name>A0AA50Q819_9GAMM</name>
<dbReference type="Pfam" id="PF14549">
    <property type="entry name" value="P22_Cro"/>
    <property type="match status" value="1"/>
</dbReference>
<dbReference type="RefSeq" id="WP_306685239.1">
    <property type="nucleotide sequence ID" value="NZ_CP132914.1"/>
</dbReference>
<organism evidence="1">
    <name type="scientific">Shewanella oncorhynchi</name>
    <dbReference type="NCBI Taxonomy" id="2726434"/>
    <lineage>
        <taxon>Bacteria</taxon>
        <taxon>Pseudomonadati</taxon>
        <taxon>Pseudomonadota</taxon>
        <taxon>Gammaproteobacteria</taxon>
        <taxon>Alteromonadales</taxon>
        <taxon>Shewanellaceae</taxon>
        <taxon>Shewanella</taxon>
    </lineage>
</organism>
<dbReference type="Gene3D" id="1.10.260.40">
    <property type="entry name" value="lambda repressor-like DNA-binding domains"/>
    <property type="match status" value="1"/>
</dbReference>
<protein>
    <submittedName>
        <fullName evidence="1">Cro/CI family transcriptional regulator</fullName>
    </submittedName>
</protein>
<dbReference type="EMBL" id="CP132914">
    <property type="protein sequence ID" value="WMB74826.1"/>
    <property type="molecule type" value="Genomic_DNA"/>
</dbReference>
<sequence length="67" mass="7292">MKTSDAVAFFKTKSNLAKQLGITHSSISQWGSDVPELRAYQIERLTHGALKVNPVIVLDNPKSPSVA</sequence>
<dbReference type="GeneID" id="301339438"/>
<proteinExistence type="predicted"/>